<feature type="region of interest" description="Disordered" evidence="9">
    <location>
        <begin position="167"/>
        <end position="197"/>
    </location>
</feature>
<comment type="subunit">
    <text evidence="7">NDH-1 is composed of 14 different subunits. Subunits NuoA, H, J, K, L, M, N constitute the membrane sector of the complex.</text>
</comment>
<dbReference type="AlphaFoldDB" id="A0A0B8T2X8"/>
<protein>
    <recommendedName>
        <fullName evidence="7">NADH-quinone oxidoreductase subunit A</fullName>
        <ecNumber evidence="7">7.1.1.-</ecNumber>
    </recommendedName>
    <alternativeName>
        <fullName evidence="7">NADH dehydrogenase I subunit A</fullName>
    </alternativeName>
    <alternativeName>
        <fullName evidence="7">NDH-1 subunit A</fullName>
    </alternativeName>
    <alternativeName>
        <fullName evidence="7">NUO1</fullName>
    </alternativeName>
</protein>
<feature type="compositionally biased region" description="Basic and acidic residues" evidence="9">
    <location>
        <begin position="167"/>
        <end position="178"/>
    </location>
</feature>
<dbReference type="eggNOG" id="COG0838">
    <property type="taxonomic scope" value="Bacteria"/>
</dbReference>
<dbReference type="GO" id="GO:0030964">
    <property type="term" value="C:NADH dehydrogenase complex"/>
    <property type="evidence" value="ECO:0007669"/>
    <property type="project" value="TreeGrafter"/>
</dbReference>
<dbReference type="GO" id="GO:0008137">
    <property type="term" value="F:NADH dehydrogenase (ubiquinone) activity"/>
    <property type="evidence" value="ECO:0007669"/>
    <property type="project" value="InterPro"/>
</dbReference>
<dbReference type="Proteomes" id="UP000031802">
    <property type="component" value="Unassembled WGS sequence"/>
</dbReference>
<dbReference type="InterPro" id="IPR038430">
    <property type="entry name" value="NDAH_ubi_oxred_su3_sf"/>
</dbReference>
<keyword evidence="7 8" id="KW-0874">Quinone</keyword>
<feature type="transmembrane region" description="Helical" evidence="7">
    <location>
        <begin position="101"/>
        <end position="124"/>
    </location>
</feature>
<organism evidence="10 11">
    <name type="scientific">Sphingobacterium deserti</name>
    <dbReference type="NCBI Taxonomy" id="1229276"/>
    <lineage>
        <taxon>Bacteria</taxon>
        <taxon>Pseudomonadati</taxon>
        <taxon>Bacteroidota</taxon>
        <taxon>Sphingobacteriia</taxon>
        <taxon>Sphingobacteriales</taxon>
        <taxon>Sphingobacteriaceae</taxon>
        <taxon>Sphingobacterium</taxon>
    </lineage>
</organism>
<dbReference type="PANTHER" id="PTHR11058:SF9">
    <property type="entry name" value="NADH-UBIQUINONE OXIDOREDUCTASE CHAIN 3"/>
    <property type="match status" value="1"/>
</dbReference>
<comment type="function">
    <text evidence="7">NDH-1 shuttles electrons from NADH, via FMN and iron-sulfur (Fe-S) centers, to quinones in the respiratory chain. The immediate electron acceptor for the enzyme in this species is believed to be a menaquinone. Couples the redox reaction to proton translocation (for every two electrons transferred, four hydrogen ions are translocated across the cytoplasmic membrane), and thus conserves the redox energy in a proton gradient.</text>
</comment>
<proteinExistence type="inferred from homology"/>
<evidence type="ECO:0000256" key="6">
    <source>
        <dbReference type="ARBA" id="ARBA00023136"/>
    </source>
</evidence>
<dbReference type="HAMAP" id="MF_01394">
    <property type="entry name" value="NDH1_NuoA"/>
    <property type="match status" value="1"/>
</dbReference>
<keyword evidence="7" id="KW-1278">Translocase</keyword>
<feature type="transmembrane region" description="Helical" evidence="7">
    <location>
        <begin position="13"/>
        <end position="34"/>
    </location>
</feature>
<keyword evidence="7 8" id="KW-0520">NAD</keyword>
<evidence type="ECO:0000256" key="7">
    <source>
        <dbReference type="HAMAP-Rule" id="MF_01394"/>
    </source>
</evidence>
<name>A0A0B8T2X8_9SPHI</name>
<keyword evidence="7" id="KW-1003">Cell membrane</keyword>
<reference evidence="11" key="1">
    <citation type="submission" date="2014-04" db="EMBL/GenBank/DDBJ databases">
        <title>Whole-Genome optical mapping and complete genome sequence of Sphingobacterium deserti sp. nov., a new spaces isolated from desert in the west of China.</title>
        <authorList>
            <person name="Teng C."/>
            <person name="Zhou Z."/>
            <person name="Li X."/>
            <person name="Chen M."/>
            <person name="Lin M."/>
            <person name="Wang L."/>
            <person name="Su S."/>
            <person name="Zhang C."/>
            <person name="Zhang W."/>
        </authorList>
    </citation>
    <scope>NUCLEOTIDE SEQUENCE [LARGE SCALE GENOMIC DNA]</scope>
    <source>
        <strain evidence="11">ACCC05744</strain>
    </source>
</reference>
<dbReference type="RefSeq" id="WP_037495764.1">
    <property type="nucleotide sequence ID" value="NZ_JJMU01000013.1"/>
</dbReference>
<keyword evidence="4 7" id="KW-0812">Transmembrane</keyword>
<accession>A0A0B8T2X8</accession>
<dbReference type="InterPro" id="IPR023043">
    <property type="entry name" value="NAD(P)H_OxRDtase_bac/plastid"/>
</dbReference>
<dbReference type="GO" id="GO:0050136">
    <property type="term" value="F:NADH dehydrogenase (quinone) (non-electrogenic) activity"/>
    <property type="evidence" value="ECO:0007669"/>
    <property type="project" value="UniProtKB-UniRule"/>
</dbReference>
<dbReference type="Gene3D" id="1.20.58.1610">
    <property type="entry name" value="NADH:ubiquinone/plastoquinone oxidoreductase, chain 3"/>
    <property type="match status" value="1"/>
</dbReference>
<comment type="catalytic activity">
    <reaction evidence="7 8">
        <text>a quinone + NADH + 5 H(+)(in) = a quinol + NAD(+) + 4 H(+)(out)</text>
        <dbReference type="Rhea" id="RHEA:57888"/>
        <dbReference type="ChEBI" id="CHEBI:15378"/>
        <dbReference type="ChEBI" id="CHEBI:24646"/>
        <dbReference type="ChEBI" id="CHEBI:57540"/>
        <dbReference type="ChEBI" id="CHEBI:57945"/>
        <dbReference type="ChEBI" id="CHEBI:132124"/>
    </reaction>
</comment>
<dbReference type="OrthoDB" id="9791970at2"/>
<dbReference type="EMBL" id="JJMU01000013">
    <property type="protein sequence ID" value="KGE15376.1"/>
    <property type="molecule type" value="Genomic_DNA"/>
</dbReference>
<evidence type="ECO:0000256" key="2">
    <source>
        <dbReference type="ARBA" id="ARBA00008472"/>
    </source>
</evidence>
<sequence>MDDPAQLSEYGKILLIALVGILLVCATILLAKALSPKHPNPVKLSTYECGEESLGSSWVQINSRFYVIALVFLLFDVELIFVFPWATVFGNRDLAMADARWGWFTLIEMGIFLGILLIGLVYVWKRGDISWVRPKHQTPRVDIGIPMTAYDLLNEKVYEVREPAGQEAVAADRPEDNGVKPGAKASLGFKPKFKKSN</sequence>
<dbReference type="PATRIC" id="fig|1229276.3.peg.883"/>
<keyword evidence="11" id="KW-1185">Reference proteome</keyword>
<dbReference type="GO" id="GO:0048038">
    <property type="term" value="F:quinone binding"/>
    <property type="evidence" value="ECO:0007669"/>
    <property type="project" value="UniProtKB-KW"/>
</dbReference>
<dbReference type="EC" id="7.1.1.-" evidence="7"/>
<dbReference type="PANTHER" id="PTHR11058">
    <property type="entry name" value="NADH-UBIQUINONE OXIDOREDUCTASE CHAIN 3"/>
    <property type="match status" value="1"/>
</dbReference>
<dbReference type="STRING" id="1229276.DI53_0858"/>
<comment type="similarity">
    <text evidence="2 7 8">Belongs to the complex I subunit 3 family.</text>
</comment>
<evidence type="ECO:0000256" key="3">
    <source>
        <dbReference type="ARBA" id="ARBA00022448"/>
    </source>
</evidence>
<dbReference type="InterPro" id="IPR000440">
    <property type="entry name" value="NADH_UbQ/plastoQ_OxRdtase_su3"/>
</dbReference>
<evidence type="ECO:0000256" key="4">
    <source>
        <dbReference type="ARBA" id="ARBA00022692"/>
    </source>
</evidence>
<evidence type="ECO:0000256" key="8">
    <source>
        <dbReference type="RuleBase" id="RU003639"/>
    </source>
</evidence>
<evidence type="ECO:0000256" key="9">
    <source>
        <dbReference type="SAM" id="MobiDB-lite"/>
    </source>
</evidence>
<evidence type="ECO:0000256" key="1">
    <source>
        <dbReference type="ARBA" id="ARBA00004141"/>
    </source>
</evidence>
<comment type="caution">
    <text evidence="10">The sequence shown here is derived from an EMBL/GenBank/DDBJ whole genome shotgun (WGS) entry which is preliminary data.</text>
</comment>
<evidence type="ECO:0000313" key="11">
    <source>
        <dbReference type="Proteomes" id="UP000031802"/>
    </source>
</evidence>
<dbReference type="Pfam" id="PF00507">
    <property type="entry name" value="Oxidored_q4"/>
    <property type="match status" value="1"/>
</dbReference>
<reference evidence="10 11" key="2">
    <citation type="journal article" date="2015" name="PLoS ONE">
        <title>Whole-Genome Optical Mapping and Finished Genome Sequence of Sphingobacterium deserti sp. nov., a New Species Isolated from the Western Desert of China.</title>
        <authorList>
            <person name="Teng C."/>
            <person name="Zhou Z."/>
            <person name="Molnar I."/>
            <person name="Li X."/>
            <person name="Tang R."/>
            <person name="Chen M."/>
            <person name="Wang L."/>
            <person name="Su S."/>
            <person name="Zhang W."/>
            <person name="Lin M."/>
        </authorList>
    </citation>
    <scope>NUCLEOTIDE SEQUENCE [LARGE SCALE GENOMIC DNA]</scope>
    <source>
        <strain evidence="11">ACCC05744</strain>
    </source>
</reference>
<comment type="subcellular location">
    <subcellularLocation>
        <location evidence="7 8">Cell membrane</location>
        <topology evidence="7 8">Multi-pass membrane protein</topology>
    </subcellularLocation>
    <subcellularLocation>
        <location evidence="1">Membrane</location>
        <topology evidence="1">Multi-pass membrane protein</topology>
    </subcellularLocation>
</comment>
<feature type="transmembrane region" description="Helical" evidence="7">
    <location>
        <begin position="65"/>
        <end position="89"/>
    </location>
</feature>
<dbReference type="GO" id="GO:0005886">
    <property type="term" value="C:plasma membrane"/>
    <property type="evidence" value="ECO:0007669"/>
    <property type="project" value="UniProtKB-SubCell"/>
</dbReference>
<evidence type="ECO:0000313" key="10">
    <source>
        <dbReference type="EMBL" id="KGE15376.1"/>
    </source>
</evidence>
<keyword evidence="3 7" id="KW-0813">Transport</keyword>
<gene>
    <name evidence="7" type="primary">nuoA</name>
    <name evidence="10" type="ORF">DI53_0858</name>
</gene>
<keyword evidence="5 7" id="KW-1133">Transmembrane helix</keyword>
<evidence type="ECO:0000256" key="5">
    <source>
        <dbReference type="ARBA" id="ARBA00022989"/>
    </source>
</evidence>
<keyword evidence="6 7" id="KW-0472">Membrane</keyword>